<evidence type="ECO:0000313" key="3">
    <source>
        <dbReference type="EMBL" id="NGP77544.1"/>
    </source>
</evidence>
<accession>A0A6M1T1Z2</accession>
<protein>
    <submittedName>
        <fullName evidence="3">Sulfite exporter TauE/SafE family protein</fullName>
    </submittedName>
</protein>
<name>A0A6M1T1Z2_9BACT</name>
<dbReference type="PANTHER" id="PTHR42208">
    <property type="entry name" value="HEAVY METAL TRANSPORTER-RELATED"/>
    <property type="match status" value="1"/>
</dbReference>
<feature type="transmembrane region" description="Helical" evidence="1">
    <location>
        <begin position="76"/>
        <end position="95"/>
    </location>
</feature>
<organism evidence="3 4">
    <name type="scientific">Halalkalibaculum roseum</name>
    <dbReference type="NCBI Taxonomy" id="2709311"/>
    <lineage>
        <taxon>Bacteria</taxon>
        <taxon>Pseudomonadati</taxon>
        <taxon>Balneolota</taxon>
        <taxon>Balneolia</taxon>
        <taxon>Balneolales</taxon>
        <taxon>Balneolaceae</taxon>
        <taxon>Halalkalibaculum</taxon>
    </lineage>
</organism>
<feature type="transmembrane region" description="Helical" evidence="1">
    <location>
        <begin position="122"/>
        <end position="146"/>
    </location>
</feature>
<reference evidence="3 4" key="1">
    <citation type="submission" date="2020-02" db="EMBL/GenBank/DDBJ databases">
        <title>Balneolaceae bacterium YR4-1, complete genome.</title>
        <authorList>
            <person name="Li Y."/>
            <person name="Wu S."/>
        </authorList>
    </citation>
    <scope>NUCLEOTIDE SEQUENCE [LARGE SCALE GENOMIC DNA]</scope>
    <source>
        <strain evidence="3 4">YR4-1</strain>
    </source>
</reference>
<dbReference type="RefSeq" id="WP_165143042.1">
    <property type="nucleotide sequence ID" value="NZ_JAALLT010000004.1"/>
</dbReference>
<feature type="transmembrane region" description="Helical" evidence="1">
    <location>
        <begin position="50"/>
        <end position="70"/>
    </location>
</feature>
<dbReference type="Proteomes" id="UP000473278">
    <property type="component" value="Unassembled WGS sequence"/>
</dbReference>
<evidence type="ECO:0000259" key="2">
    <source>
        <dbReference type="Pfam" id="PF13386"/>
    </source>
</evidence>
<keyword evidence="1" id="KW-0812">Transmembrane</keyword>
<dbReference type="InterPro" id="IPR039447">
    <property type="entry name" value="UreH-like_TM_dom"/>
</dbReference>
<feature type="transmembrane region" description="Helical" evidence="1">
    <location>
        <begin position="195"/>
        <end position="212"/>
    </location>
</feature>
<keyword evidence="1" id="KW-1133">Transmembrane helix</keyword>
<keyword evidence="1" id="KW-0472">Membrane</keyword>
<comment type="caution">
    <text evidence="3">The sequence shown here is derived from an EMBL/GenBank/DDBJ whole genome shotgun (WGS) entry which is preliminary data.</text>
</comment>
<dbReference type="PANTHER" id="PTHR42208:SF1">
    <property type="entry name" value="HEAVY METAL TRANSPORTER"/>
    <property type="match status" value="1"/>
</dbReference>
<sequence>MEIWTALAIGFFGSFHCIGMCGPIALALPGSGGSTFKLISGRAFYNTGRIVTYALMGLIFGLIGQSIAVAGFQKGLSVVLGVIIIASVLLKSSYFRAIKSKLGAHTFYDHLKKQIGKLFKKSGLSTLFTIGILNGLLPCGFVYIGLAGSLTMGTVLGGTVYMILFGLGTFPAMMAMSLAPGLFSIEMRRRINKAVPVLAVIFGIYLIYRGLFMGNMMQL</sequence>
<gene>
    <name evidence="3" type="ORF">G3570_12925</name>
</gene>
<proteinExistence type="predicted"/>
<dbReference type="AlphaFoldDB" id="A0A6M1T1Z2"/>
<evidence type="ECO:0000313" key="4">
    <source>
        <dbReference type="Proteomes" id="UP000473278"/>
    </source>
</evidence>
<feature type="transmembrane region" description="Helical" evidence="1">
    <location>
        <begin position="6"/>
        <end position="29"/>
    </location>
</feature>
<evidence type="ECO:0000256" key="1">
    <source>
        <dbReference type="SAM" id="Phobius"/>
    </source>
</evidence>
<dbReference type="Pfam" id="PF13386">
    <property type="entry name" value="DsbD_2"/>
    <property type="match status" value="1"/>
</dbReference>
<keyword evidence="4" id="KW-1185">Reference proteome</keyword>
<dbReference type="EMBL" id="JAALLT010000004">
    <property type="protein sequence ID" value="NGP77544.1"/>
    <property type="molecule type" value="Genomic_DNA"/>
</dbReference>
<feature type="transmembrane region" description="Helical" evidence="1">
    <location>
        <begin position="158"/>
        <end position="183"/>
    </location>
</feature>
<feature type="domain" description="Urease accessory protein UreH-like transmembrane" evidence="2">
    <location>
        <begin position="5"/>
        <end position="205"/>
    </location>
</feature>